<dbReference type="InterPro" id="IPR040442">
    <property type="entry name" value="Pyrv_kinase-like_dom_sf"/>
</dbReference>
<dbReference type="PANTHER" id="PTHR11105">
    <property type="entry name" value="CITRATE LYASE SUBUNIT BETA-RELATED"/>
    <property type="match status" value="1"/>
</dbReference>
<protein>
    <recommendedName>
        <fullName evidence="2">HpcH/HpaI aldolase/citrate lyase domain-containing protein</fullName>
    </recommendedName>
</protein>
<evidence type="ECO:0000259" key="2">
    <source>
        <dbReference type="Pfam" id="PF03328"/>
    </source>
</evidence>
<dbReference type="VEuPathDB" id="FungiDB:BCV72DRAFT_9925"/>
<dbReference type="GO" id="GO:0106064">
    <property type="term" value="P:regulation of cobalamin metabolic process"/>
    <property type="evidence" value="ECO:0007669"/>
    <property type="project" value="TreeGrafter"/>
</dbReference>
<dbReference type="SUPFAM" id="SSF51621">
    <property type="entry name" value="Phosphoenolpyruvate/pyruvate domain"/>
    <property type="match status" value="1"/>
</dbReference>
<dbReference type="GO" id="GO:0046872">
    <property type="term" value="F:metal ion binding"/>
    <property type="evidence" value="ECO:0007669"/>
    <property type="project" value="UniProtKB-KW"/>
</dbReference>
<keyword evidence="1" id="KW-0479">Metal-binding</keyword>
<dbReference type="AlphaFoldDB" id="A0A1X0RFE1"/>
<evidence type="ECO:0000256" key="1">
    <source>
        <dbReference type="ARBA" id="ARBA00022723"/>
    </source>
</evidence>
<gene>
    <name evidence="3" type="ORF">BCV72DRAFT_9925</name>
</gene>
<dbReference type="Proteomes" id="UP000242414">
    <property type="component" value="Unassembled WGS sequence"/>
</dbReference>
<dbReference type="PANTHER" id="PTHR11105:SF0">
    <property type="entry name" value="CITRAMALYL-COA LYASE, MITOCHONDRIAL"/>
    <property type="match status" value="1"/>
</dbReference>
<accession>A0A1X0RFE1</accession>
<dbReference type="Gene3D" id="3.20.20.60">
    <property type="entry name" value="Phosphoenolpyruvate-binding domains"/>
    <property type="match status" value="1"/>
</dbReference>
<proteinExistence type="predicted"/>
<dbReference type="EMBL" id="KV921863">
    <property type="protein sequence ID" value="ORE10734.1"/>
    <property type="molecule type" value="Genomic_DNA"/>
</dbReference>
<dbReference type="InterPro" id="IPR005000">
    <property type="entry name" value="Aldolase/citrate-lyase_domain"/>
</dbReference>
<organism evidence="3">
    <name type="scientific">Rhizopus microsporus var. microsporus</name>
    <dbReference type="NCBI Taxonomy" id="86635"/>
    <lineage>
        <taxon>Eukaryota</taxon>
        <taxon>Fungi</taxon>
        <taxon>Fungi incertae sedis</taxon>
        <taxon>Mucoromycota</taxon>
        <taxon>Mucoromycotina</taxon>
        <taxon>Mucoromycetes</taxon>
        <taxon>Mucorales</taxon>
        <taxon>Mucorineae</taxon>
        <taxon>Rhizopodaceae</taxon>
        <taxon>Rhizopus</taxon>
    </lineage>
</organism>
<name>A0A1X0RFE1_RHIZD</name>
<sequence length="112" mass="12401">MFRLPGLLTVSRLPLSCICWRKLNQLYANSHNTIDCSRKLSTTAAAATTTTTSEKVIRPRRALFYVPGSDEKKIYKSISVNADCIAYDLEDSVSPNKKGAARHLVIDALEVT</sequence>
<dbReference type="Pfam" id="PF03328">
    <property type="entry name" value="HpcH_HpaI"/>
    <property type="match status" value="1"/>
</dbReference>
<reference evidence="3" key="1">
    <citation type="journal article" date="2016" name="Proc. Natl. Acad. Sci. U.S.A.">
        <title>Lipid metabolic changes in an early divergent fungus govern the establishment of a mutualistic symbiosis with endobacteria.</title>
        <authorList>
            <person name="Lastovetsky O.A."/>
            <person name="Gaspar M.L."/>
            <person name="Mondo S.J."/>
            <person name="LaButti K.M."/>
            <person name="Sandor L."/>
            <person name="Grigoriev I.V."/>
            <person name="Henry S.A."/>
            <person name="Pawlowska T.E."/>
        </authorList>
    </citation>
    <scope>NUCLEOTIDE SEQUENCE [LARGE SCALE GENOMIC DNA]</scope>
    <source>
        <strain evidence="3">ATCC 52814</strain>
    </source>
</reference>
<dbReference type="GO" id="GO:0047777">
    <property type="term" value="F:(S)-citramalyl-CoA lyase activity"/>
    <property type="evidence" value="ECO:0007669"/>
    <property type="project" value="TreeGrafter"/>
</dbReference>
<evidence type="ECO:0000313" key="3">
    <source>
        <dbReference type="EMBL" id="ORE10734.1"/>
    </source>
</evidence>
<feature type="domain" description="HpcH/HpaI aldolase/citrate lyase" evidence="2">
    <location>
        <begin position="61"/>
        <end position="110"/>
    </location>
</feature>
<dbReference type="InterPro" id="IPR015813">
    <property type="entry name" value="Pyrv/PenolPyrv_kinase-like_dom"/>
</dbReference>
<dbReference type="InterPro" id="IPR040186">
    <property type="entry name" value="Citramalyl-CoA_lyase"/>
</dbReference>